<keyword evidence="5" id="KW-0418">Kinase</keyword>
<evidence type="ECO:0000313" key="10">
    <source>
        <dbReference type="EMBL" id="GEN88352.1"/>
    </source>
</evidence>
<proteinExistence type="predicted"/>
<evidence type="ECO:0000313" key="11">
    <source>
        <dbReference type="Proteomes" id="UP000321558"/>
    </source>
</evidence>
<dbReference type="Gene3D" id="1.10.510.10">
    <property type="entry name" value="Transferase(Phosphotransferase) domain 1"/>
    <property type="match status" value="1"/>
</dbReference>
<dbReference type="PROSITE" id="PS50011">
    <property type="entry name" value="PROTEIN_KINASE_DOM"/>
    <property type="match status" value="1"/>
</dbReference>
<dbReference type="GO" id="GO:0005524">
    <property type="term" value="F:ATP binding"/>
    <property type="evidence" value="ECO:0007669"/>
    <property type="project" value="UniProtKB-KW"/>
</dbReference>
<dbReference type="SUPFAM" id="SSF56112">
    <property type="entry name" value="Protein kinase-like (PK-like)"/>
    <property type="match status" value="1"/>
</dbReference>
<comment type="catalytic activity">
    <reaction evidence="7">
        <text>L-threonyl-[protein] + ATP = O-phospho-L-threonyl-[protein] + ADP + H(+)</text>
        <dbReference type="Rhea" id="RHEA:46608"/>
        <dbReference type="Rhea" id="RHEA-COMP:11060"/>
        <dbReference type="Rhea" id="RHEA-COMP:11605"/>
        <dbReference type="ChEBI" id="CHEBI:15378"/>
        <dbReference type="ChEBI" id="CHEBI:30013"/>
        <dbReference type="ChEBI" id="CHEBI:30616"/>
        <dbReference type="ChEBI" id="CHEBI:61977"/>
        <dbReference type="ChEBI" id="CHEBI:456216"/>
        <dbReference type="EC" id="2.7.11.1"/>
    </reaction>
</comment>
<reference evidence="10 11" key="1">
    <citation type="submission" date="2019-07" db="EMBL/GenBank/DDBJ databases">
        <title>Whole genome shotgun sequence of Oceanobacillus sojae NBRC 105379.</title>
        <authorList>
            <person name="Hosoyama A."/>
            <person name="Uohara A."/>
            <person name="Ohji S."/>
            <person name="Ichikawa N."/>
        </authorList>
    </citation>
    <scope>NUCLEOTIDE SEQUENCE [LARGE SCALE GENOMIC DNA]</scope>
    <source>
        <strain evidence="10 11">NBRC 105379</strain>
    </source>
</reference>
<dbReference type="InterPro" id="IPR000719">
    <property type="entry name" value="Prot_kinase_dom"/>
</dbReference>
<gene>
    <name evidence="10" type="ORF">OSO01_30910</name>
</gene>
<comment type="caution">
    <text evidence="10">The sequence shown here is derived from an EMBL/GenBank/DDBJ whole genome shotgun (WGS) entry which is preliminary data.</text>
</comment>
<dbReference type="PANTHER" id="PTHR24363">
    <property type="entry name" value="SERINE/THREONINE PROTEIN KINASE"/>
    <property type="match status" value="1"/>
</dbReference>
<keyword evidence="4" id="KW-0547">Nucleotide-binding</keyword>
<accession>A0A511ZLL9</accession>
<dbReference type="CDD" id="cd14014">
    <property type="entry name" value="STKc_PknB_like"/>
    <property type="match status" value="1"/>
</dbReference>
<protein>
    <recommendedName>
        <fullName evidence="1">non-specific serine/threonine protein kinase</fullName>
        <ecNumber evidence="1">2.7.11.1</ecNumber>
    </recommendedName>
</protein>
<organism evidence="10 11">
    <name type="scientific">Oceanobacillus sojae</name>
    <dbReference type="NCBI Taxonomy" id="582851"/>
    <lineage>
        <taxon>Bacteria</taxon>
        <taxon>Bacillati</taxon>
        <taxon>Bacillota</taxon>
        <taxon>Bacilli</taxon>
        <taxon>Bacillales</taxon>
        <taxon>Bacillaceae</taxon>
        <taxon>Oceanobacillus</taxon>
    </lineage>
</organism>
<keyword evidence="6" id="KW-0067">ATP-binding</keyword>
<evidence type="ECO:0000256" key="4">
    <source>
        <dbReference type="ARBA" id="ARBA00022741"/>
    </source>
</evidence>
<dbReference type="InterPro" id="IPR011009">
    <property type="entry name" value="Kinase-like_dom_sf"/>
</dbReference>
<feature type="domain" description="Protein kinase" evidence="9">
    <location>
        <begin position="12"/>
        <end position="251"/>
    </location>
</feature>
<name>A0A511ZLL9_9BACI</name>
<evidence type="ECO:0000256" key="7">
    <source>
        <dbReference type="ARBA" id="ARBA00047899"/>
    </source>
</evidence>
<dbReference type="Pfam" id="PF00069">
    <property type="entry name" value="Pkinase"/>
    <property type="match status" value="1"/>
</dbReference>
<dbReference type="GO" id="GO:0004674">
    <property type="term" value="F:protein serine/threonine kinase activity"/>
    <property type="evidence" value="ECO:0007669"/>
    <property type="project" value="UniProtKB-KW"/>
</dbReference>
<evidence type="ECO:0000259" key="9">
    <source>
        <dbReference type="PROSITE" id="PS50011"/>
    </source>
</evidence>
<evidence type="ECO:0000256" key="5">
    <source>
        <dbReference type="ARBA" id="ARBA00022777"/>
    </source>
</evidence>
<evidence type="ECO:0000256" key="1">
    <source>
        <dbReference type="ARBA" id="ARBA00012513"/>
    </source>
</evidence>
<evidence type="ECO:0000256" key="3">
    <source>
        <dbReference type="ARBA" id="ARBA00022679"/>
    </source>
</evidence>
<dbReference type="AlphaFoldDB" id="A0A511ZLL9"/>
<evidence type="ECO:0000256" key="8">
    <source>
        <dbReference type="ARBA" id="ARBA00048679"/>
    </source>
</evidence>
<dbReference type="EC" id="2.7.11.1" evidence="1"/>
<comment type="catalytic activity">
    <reaction evidence="8">
        <text>L-seryl-[protein] + ATP = O-phospho-L-seryl-[protein] + ADP + H(+)</text>
        <dbReference type="Rhea" id="RHEA:17989"/>
        <dbReference type="Rhea" id="RHEA-COMP:9863"/>
        <dbReference type="Rhea" id="RHEA-COMP:11604"/>
        <dbReference type="ChEBI" id="CHEBI:15378"/>
        <dbReference type="ChEBI" id="CHEBI:29999"/>
        <dbReference type="ChEBI" id="CHEBI:30616"/>
        <dbReference type="ChEBI" id="CHEBI:83421"/>
        <dbReference type="ChEBI" id="CHEBI:456216"/>
        <dbReference type="EC" id="2.7.11.1"/>
    </reaction>
</comment>
<dbReference type="OrthoDB" id="9788659at2"/>
<dbReference type="EMBL" id="BJYM01000013">
    <property type="protein sequence ID" value="GEN88352.1"/>
    <property type="molecule type" value="Genomic_DNA"/>
</dbReference>
<dbReference type="SMART" id="SM00220">
    <property type="entry name" value="S_TKc"/>
    <property type="match status" value="1"/>
</dbReference>
<keyword evidence="2" id="KW-0723">Serine/threonine-protein kinase</keyword>
<dbReference type="RefSeq" id="WP_147211311.1">
    <property type="nucleotide sequence ID" value="NZ_BJYM01000013.1"/>
</dbReference>
<evidence type="ECO:0000256" key="6">
    <source>
        <dbReference type="ARBA" id="ARBA00022840"/>
    </source>
</evidence>
<keyword evidence="3" id="KW-0808">Transferase</keyword>
<dbReference type="PANTHER" id="PTHR24363:SF0">
    <property type="entry name" value="SERINE_THREONINE KINASE LIKE DOMAIN CONTAINING 1"/>
    <property type="match status" value="1"/>
</dbReference>
<evidence type="ECO:0000256" key="2">
    <source>
        <dbReference type="ARBA" id="ARBA00022527"/>
    </source>
</evidence>
<sequence length="270" mass="30820">MWKKHEIVQHKYEIIDYVAEGGTSLLYEVKLNHGEHALLKVVKSPDTLLNNQVNNEAAILASLNHDRIPKLYDKLTVNQYYNAIVIEKLTANDLSSMIEKGKEFTWEEILDIAKQLADTIRAFHQNKPAIVIRDIKPSNIMLTEDQRVYLVDFGISATVEQAGQVNALGTIGYAAPEQFENGVVDLRSDLFSLGAVLFYLASNGKNIYTSDHEKILYNRLPKTFANVIRKLTATNPDKRFTNIEKVISAFAKVNRPYRERMKEFIYSQNK</sequence>
<keyword evidence="11" id="KW-1185">Reference proteome</keyword>
<dbReference type="Proteomes" id="UP000321558">
    <property type="component" value="Unassembled WGS sequence"/>
</dbReference>
<dbReference type="STRING" id="582851.GCA_900162665_01867"/>